<reference evidence="2 3" key="1">
    <citation type="submission" date="2019-07" db="EMBL/GenBank/DDBJ databases">
        <title>Whole genome shotgun sequence of Nocardia ninae NBRC 108245.</title>
        <authorList>
            <person name="Hosoyama A."/>
            <person name="Uohara A."/>
            <person name="Ohji S."/>
            <person name="Ichikawa N."/>
        </authorList>
    </citation>
    <scope>NUCLEOTIDE SEQUENCE [LARGE SCALE GENOMIC DNA]</scope>
    <source>
        <strain evidence="2 3">NBRC 108245</strain>
    </source>
</reference>
<dbReference type="OrthoDB" id="4543032at2"/>
<accession>A0A511MDQ5</accession>
<keyword evidence="1" id="KW-0472">Membrane</keyword>
<gene>
    <name evidence="2" type="ORF">NN4_24650</name>
</gene>
<proteinExistence type="predicted"/>
<keyword evidence="3" id="KW-1185">Reference proteome</keyword>
<evidence type="ECO:0000313" key="3">
    <source>
        <dbReference type="Proteomes" id="UP000321424"/>
    </source>
</evidence>
<protein>
    <submittedName>
        <fullName evidence="2">Uncharacterized protein</fullName>
    </submittedName>
</protein>
<keyword evidence="1" id="KW-0812">Transmembrane</keyword>
<organism evidence="2 3">
    <name type="scientific">Nocardia ninae NBRC 108245</name>
    <dbReference type="NCBI Taxonomy" id="1210091"/>
    <lineage>
        <taxon>Bacteria</taxon>
        <taxon>Bacillati</taxon>
        <taxon>Actinomycetota</taxon>
        <taxon>Actinomycetes</taxon>
        <taxon>Mycobacteriales</taxon>
        <taxon>Nocardiaceae</taxon>
        <taxon>Nocardia</taxon>
    </lineage>
</organism>
<dbReference type="EMBL" id="BJXA01000012">
    <property type="protein sequence ID" value="GEM37946.1"/>
    <property type="molecule type" value="Genomic_DNA"/>
</dbReference>
<evidence type="ECO:0000313" key="2">
    <source>
        <dbReference type="EMBL" id="GEM37946.1"/>
    </source>
</evidence>
<feature type="transmembrane region" description="Helical" evidence="1">
    <location>
        <begin position="6"/>
        <end position="26"/>
    </location>
</feature>
<dbReference type="RefSeq" id="WP_147130008.1">
    <property type="nucleotide sequence ID" value="NZ_BJXA01000012.1"/>
</dbReference>
<dbReference type="AlphaFoldDB" id="A0A511MDQ5"/>
<name>A0A511MDQ5_9NOCA</name>
<keyword evidence="1" id="KW-1133">Transmembrane helix</keyword>
<evidence type="ECO:0000256" key="1">
    <source>
        <dbReference type="SAM" id="Phobius"/>
    </source>
</evidence>
<sequence>MDVVMLVGAAGASVVVALIVLLVVAVQRSMRAERARKTQLWEWSRAHGWSYTERARAEWTSRLPGRNPRGLGVMMTGHLGGRWVTVADYKHETSSSDGSSTTHHYIVIIVRLAQPHLPVSVLSRGSLSQLGRSLFGDKPTATGNPTFDYRYRVVAPDPHYARRLIGPQLITAHLYNAVPHWSLAGQDLLTYHKGQLRHPKAIPALAAPLLHVAELLPP</sequence>
<dbReference type="Proteomes" id="UP000321424">
    <property type="component" value="Unassembled WGS sequence"/>
</dbReference>
<comment type="caution">
    <text evidence="2">The sequence shown here is derived from an EMBL/GenBank/DDBJ whole genome shotgun (WGS) entry which is preliminary data.</text>
</comment>